<dbReference type="KEGG" id="vg:77924427"/>
<accession>A0A650FAX5</accession>
<keyword evidence="2" id="KW-1185">Reference proteome</keyword>
<dbReference type="GeneID" id="77924427"/>
<protein>
    <submittedName>
        <fullName evidence="1">Uncharacterized protein</fullName>
    </submittedName>
</protein>
<dbReference type="EMBL" id="MK814760">
    <property type="protein sequence ID" value="QGT55052.1"/>
    <property type="molecule type" value="Genomic_DNA"/>
</dbReference>
<dbReference type="RefSeq" id="YP_010648939.1">
    <property type="nucleotide sequence ID" value="NC_070763.1"/>
</dbReference>
<reference evidence="1 2" key="1">
    <citation type="submission" date="2019-04" db="EMBL/GenBank/DDBJ databases">
        <authorList>
            <person name="Pope W.H."/>
            <person name="Garlena R.A."/>
            <person name="Russell D.A."/>
            <person name="Jacobs-Sera D."/>
            <person name="Hatfull G.F."/>
        </authorList>
    </citation>
    <scope>NUCLEOTIDE SEQUENCE [LARGE SCALE GENOMIC DNA]</scope>
</reference>
<organism evidence="1 2">
    <name type="scientific">Gordonia phage Forza</name>
    <dbReference type="NCBI Taxonomy" id="2571247"/>
    <lineage>
        <taxon>Viruses</taxon>
        <taxon>Duplodnaviria</taxon>
        <taxon>Heunggongvirae</taxon>
        <taxon>Uroviricota</taxon>
        <taxon>Caudoviricetes</taxon>
        <taxon>Forzavirus</taxon>
        <taxon>Forzavirus forza</taxon>
    </lineage>
</organism>
<name>A0A650FAX5_9CAUD</name>
<sequence>MPKVNINGLEINLTVDELIEYQTKTALTVISSNVVPEIAPEIVTPKVKLTPPPLPRRDDEPAEQFEFRFNPDKDYTETRDRITAIQECGFRNATLVRAIVVSGHELDERIGACRDHSTEWLLQRKKHEIDLLNNFGTLSRQRMYTPYIEDERNTVPWALGVAYWYTMLEFGYNDMELMIAGTENPAVLDSIADLHTEIIRDYLNEHDAKAGKLRQRVSVDMPTRKKLAKGTIDLAFEKL</sequence>
<evidence type="ECO:0000313" key="2">
    <source>
        <dbReference type="Proteomes" id="UP000423482"/>
    </source>
</evidence>
<proteinExistence type="predicted"/>
<gene>
    <name evidence="1" type="primary">59</name>
    <name evidence="1" type="ORF">SEA_FORZA_59</name>
</gene>
<evidence type="ECO:0000313" key="1">
    <source>
        <dbReference type="EMBL" id="QGT55052.1"/>
    </source>
</evidence>
<dbReference type="Proteomes" id="UP000423482">
    <property type="component" value="Segment"/>
</dbReference>